<feature type="transmembrane region" description="Helical" evidence="5">
    <location>
        <begin position="45"/>
        <end position="62"/>
    </location>
</feature>
<sequence length="356" mass="42373">MRVYEEEICVLQENDGSLEKRKCKLQPRRLKKTKMSVFSEYIDNVVYFLVTFFVADLFLRFYKALLENFKYKNHYLPEKRFWTIFCRAYCYNPTTLVVFFCVIVVALVRIKFTERLHLIPPPIFFAYMPLWWLISSAQMGHSILDSAMFIRGNHGLDSASSMAANFFHGYLKLTIPAHTNNTGIRDRINFYEQSHGVQFAIHRLVILVPSKLFIKSKFESLYLEKAEPLSEVRLNRAGVYRPYQNDVYRFRMPINNRFYYISLEGATPILTFFETLNFPATKTKQLEEMQREILLKFYKYLRQLIYNCPDTEEEIELIFYNDFKPNGEKQDIGEMLFNHFEKVILSKQLANTTKIY</sequence>
<protein>
    <submittedName>
        <fullName evidence="8">Transmembrane protein 173</fullName>
    </submittedName>
</protein>
<dbReference type="InterPro" id="IPR038623">
    <property type="entry name" value="STING_C_sf"/>
</dbReference>
<evidence type="ECO:0000256" key="2">
    <source>
        <dbReference type="ARBA" id="ARBA00022692"/>
    </source>
</evidence>
<gene>
    <name evidence="8" type="primary">tmem173_2</name>
    <name evidence="8" type="ORF">c0_g1_i4</name>
</gene>
<evidence type="ECO:0000256" key="5">
    <source>
        <dbReference type="SAM" id="Phobius"/>
    </source>
</evidence>
<keyword evidence="3 5" id="KW-1133">Transmembrane helix</keyword>
<dbReference type="OrthoDB" id="6053839at2759"/>
<evidence type="ECO:0000259" key="6">
    <source>
        <dbReference type="Pfam" id="PF15009"/>
    </source>
</evidence>
<feature type="domain" description="STING ligand-binding" evidence="6">
    <location>
        <begin position="157"/>
        <end position="342"/>
    </location>
</feature>
<dbReference type="GO" id="GO:0061709">
    <property type="term" value="P:reticulophagy"/>
    <property type="evidence" value="ECO:0007669"/>
    <property type="project" value="TreeGrafter"/>
</dbReference>
<feature type="transmembrane region" description="Helical" evidence="5">
    <location>
        <begin position="116"/>
        <end position="134"/>
    </location>
</feature>
<evidence type="ECO:0000256" key="3">
    <source>
        <dbReference type="ARBA" id="ARBA00022989"/>
    </source>
</evidence>
<dbReference type="InterPro" id="IPR055432">
    <property type="entry name" value="STING_LBD"/>
</dbReference>
<keyword evidence="4 5" id="KW-0472">Membrane</keyword>
<dbReference type="InterPro" id="IPR029158">
    <property type="entry name" value="STING"/>
</dbReference>
<dbReference type="GO" id="GO:0061507">
    <property type="term" value="F:2',3'-cyclic GMP-AMP binding"/>
    <property type="evidence" value="ECO:0007669"/>
    <property type="project" value="TreeGrafter"/>
</dbReference>
<dbReference type="GO" id="GO:0005776">
    <property type="term" value="C:autophagosome"/>
    <property type="evidence" value="ECO:0007669"/>
    <property type="project" value="TreeGrafter"/>
</dbReference>
<evidence type="ECO:0000313" key="8">
    <source>
        <dbReference type="EMBL" id="JAI25873.1"/>
    </source>
</evidence>
<proteinExistence type="predicted"/>
<dbReference type="GO" id="GO:0045087">
    <property type="term" value="P:innate immune response"/>
    <property type="evidence" value="ECO:0007669"/>
    <property type="project" value="TreeGrafter"/>
</dbReference>
<dbReference type="GO" id="GO:0000045">
    <property type="term" value="P:autophagosome assembly"/>
    <property type="evidence" value="ECO:0007669"/>
    <property type="project" value="TreeGrafter"/>
</dbReference>
<dbReference type="Pfam" id="PF15009">
    <property type="entry name" value="STING_LBD"/>
    <property type="match status" value="1"/>
</dbReference>
<dbReference type="PANTHER" id="PTHR34339">
    <property type="entry name" value="STIMULATOR OF INTERFERON GENES PROTEIN"/>
    <property type="match status" value="1"/>
</dbReference>
<evidence type="ECO:0000259" key="7">
    <source>
        <dbReference type="Pfam" id="PF23417"/>
    </source>
</evidence>
<keyword evidence="2 5" id="KW-0812">Transmembrane</keyword>
<accession>A0A0K8UH32</accession>
<dbReference type="EMBL" id="GDHF01026441">
    <property type="protein sequence ID" value="JAI25873.1"/>
    <property type="molecule type" value="Transcribed_RNA"/>
</dbReference>
<feature type="domain" description="STING transmembrane" evidence="7">
    <location>
        <begin position="43"/>
        <end position="134"/>
    </location>
</feature>
<dbReference type="Pfam" id="PF23417">
    <property type="entry name" value="STING_TM"/>
    <property type="match status" value="1"/>
</dbReference>
<dbReference type="GO" id="GO:0005789">
    <property type="term" value="C:endoplasmic reticulum membrane"/>
    <property type="evidence" value="ECO:0007669"/>
    <property type="project" value="TreeGrafter"/>
</dbReference>
<evidence type="ECO:0000256" key="1">
    <source>
        <dbReference type="ARBA" id="ARBA00004141"/>
    </source>
</evidence>
<dbReference type="GO" id="GO:0016239">
    <property type="term" value="P:positive regulation of macroautophagy"/>
    <property type="evidence" value="ECO:0007669"/>
    <property type="project" value="TreeGrafter"/>
</dbReference>
<comment type="subcellular location">
    <subcellularLocation>
        <location evidence="1">Membrane</location>
        <topology evidence="1">Multi-pass membrane protein</topology>
    </subcellularLocation>
</comment>
<dbReference type="PANTHER" id="PTHR34339:SF1">
    <property type="entry name" value="STIMULATOR OF INTERFERON GENES PROTEIN"/>
    <property type="match status" value="1"/>
</dbReference>
<dbReference type="GO" id="GO:0035438">
    <property type="term" value="F:cyclic-di-GMP binding"/>
    <property type="evidence" value="ECO:0007669"/>
    <property type="project" value="TreeGrafter"/>
</dbReference>
<organism evidence="8">
    <name type="scientific">Bactrocera latifrons</name>
    <name type="common">Malaysian fruit fly</name>
    <name type="synonym">Chaetodacus latifrons</name>
    <dbReference type="NCBI Taxonomy" id="174628"/>
    <lineage>
        <taxon>Eukaryota</taxon>
        <taxon>Metazoa</taxon>
        <taxon>Ecdysozoa</taxon>
        <taxon>Arthropoda</taxon>
        <taxon>Hexapoda</taxon>
        <taxon>Insecta</taxon>
        <taxon>Pterygota</taxon>
        <taxon>Neoptera</taxon>
        <taxon>Endopterygota</taxon>
        <taxon>Diptera</taxon>
        <taxon>Brachycera</taxon>
        <taxon>Muscomorpha</taxon>
        <taxon>Tephritoidea</taxon>
        <taxon>Tephritidae</taxon>
        <taxon>Bactrocera</taxon>
        <taxon>Bactrocera</taxon>
    </lineage>
</organism>
<evidence type="ECO:0000256" key="4">
    <source>
        <dbReference type="ARBA" id="ARBA00023136"/>
    </source>
</evidence>
<dbReference type="InterPro" id="IPR055434">
    <property type="entry name" value="STING_TM"/>
</dbReference>
<dbReference type="Gene3D" id="3.40.50.12100">
    <property type="entry name" value="Stimulator of interferon genes protein"/>
    <property type="match status" value="1"/>
</dbReference>
<feature type="transmembrane region" description="Helical" evidence="5">
    <location>
        <begin position="89"/>
        <end position="110"/>
    </location>
</feature>
<name>A0A0K8UH32_BACLA</name>
<reference evidence="8" key="1">
    <citation type="submission" date="2015-06" db="EMBL/GenBank/DDBJ databases">
        <authorList>
            <person name="Hoefler B.C."/>
            <person name="Straight P.D."/>
        </authorList>
    </citation>
    <scope>NUCLEOTIDE SEQUENCE</scope>
</reference>
<dbReference type="GO" id="GO:0002218">
    <property type="term" value="P:activation of innate immune response"/>
    <property type="evidence" value="ECO:0007669"/>
    <property type="project" value="InterPro"/>
</dbReference>
<dbReference type="AlphaFoldDB" id="A0A0K8UH32"/>
<dbReference type="GO" id="GO:0032481">
    <property type="term" value="P:positive regulation of type I interferon production"/>
    <property type="evidence" value="ECO:0007669"/>
    <property type="project" value="InterPro"/>
</dbReference>